<evidence type="ECO:0000313" key="3">
    <source>
        <dbReference type="Proteomes" id="UP001157006"/>
    </source>
</evidence>
<proteinExistence type="predicted"/>
<dbReference type="AlphaFoldDB" id="A0AAV1AF31"/>
<feature type="region of interest" description="Disordered" evidence="1">
    <location>
        <begin position="1"/>
        <end position="21"/>
    </location>
</feature>
<dbReference type="Proteomes" id="UP001157006">
    <property type="component" value="Chromosome 4"/>
</dbReference>
<name>A0AAV1AF31_VICFA</name>
<dbReference type="EMBL" id="OX451739">
    <property type="protein sequence ID" value="CAI8608689.1"/>
    <property type="molecule type" value="Genomic_DNA"/>
</dbReference>
<sequence>MPKTPESSPITTSLQTSNATRPLQVYTRRAAPIIQPVQVPESDPILETVINETVLEEQIVPPETEVDGTDLEEQNISMDARDLPIAIRKDVRAWKFHPTLHNCPERSIRLLILGGSESLNDEVEIVTIEAVEESEEVEADCKLIWSIRKYGGLSYNED</sequence>
<gene>
    <name evidence="2" type="ORF">VFH_IV097800</name>
</gene>
<evidence type="ECO:0000256" key="1">
    <source>
        <dbReference type="SAM" id="MobiDB-lite"/>
    </source>
</evidence>
<accession>A0AAV1AF31</accession>
<reference evidence="2 3" key="1">
    <citation type="submission" date="2023-01" db="EMBL/GenBank/DDBJ databases">
        <authorList>
            <person name="Kreplak J."/>
        </authorList>
    </citation>
    <scope>NUCLEOTIDE SEQUENCE [LARGE SCALE GENOMIC DNA]</scope>
</reference>
<organism evidence="2 3">
    <name type="scientific">Vicia faba</name>
    <name type="common">Broad bean</name>
    <name type="synonym">Faba vulgaris</name>
    <dbReference type="NCBI Taxonomy" id="3906"/>
    <lineage>
        <taxon>Eukaryota</taxon>
        <taxon>Viridiplantae</taxon>
        <taxon>Streptophyta</taxon>
        <taxon>Embryophyta</taxon>
        <taxon>Tracheophyta</taxon>
        <taxon>Spermatophyta</taxon>
        <taxon>Magnoliopsida</taxon>
        <taxon>eudicotyledons</taxon>
        <taxon>Gunneridae</taxon>
        <taxon>Pentapetalae</taxon>
        <taxon>rosids</taxon>
        <taxon>fabids</taxon>
        <taxon>Fabales</taxon>
        <taxon>Fabaceae</taxon>
        <taxon>Papilionoideae</taxon>
        <taxon>50 kb inversion clade</taxon>
        <taxon>NPAAA clade</taxon>
        <taxon>Hologalegina</taxon>
        <taxon>IRL clade</taxon>
        <taxon>Fabeae</taxon>
        <taxon>Vicia</taxon>
    </lineage>
</organism>
<protein>
    <submittedName>
        <fullName evidence="2">Uncharacterized protein</fullName>
    </submittedName>
</protein>
<keyword evidence="3" id="KW-1185">Reference proteome</keyword>
<evidence type="ECO:0000313" key="2">
    <source>
        <dbReference type="EMBL" id="CAI8608689.1"/>
    </source>
</evidence>